<proteinExistence type="predicted"/>
<accession>A0ABD7RVV5</accession>
<organism evidence="2 3">
    <name type="scientific">Ectopseudomonas mendocina</name>
    <name type="common">Pseudomonas mendocina</name>
    <dbReference type="NCBI Taxonomy" id="300"/>
    <lineage>
        <taxon>Bacteria</taxon>
        <taxon>Pseudomonadati</taxon>
        <taxon>Pseudomonadota</taxon>
        <taxon>Gammaproteobacteria</taxon>
        <taxon>Pseudomonadales</taxon>
        <taxon>Pseudomonadaceae</taxon>
        <taxon>Ectopseudomonas</taxon>
    </lineage>
</organism>
<keyword evidence="1" id="KW-0472">Membrane</keyword>
<sequence>MRLRTCISLVLALLGFGVFSMASQWRAQVSGQATQVIEGRVVIAAPVLLVLFGGDRFLAANIEAMRLAATGMDFGLADTGYLIRAQQEVAELNPCHEDNYYLANGLLTWGGADREGNKVLRRAMQCRFWDEFPAFFYGFNQAFFNKDIAEASRALELAAERATDNAAGFRKLAVMLRAESFADEKLALNYLIQQRDDARGDSKLFQMLDKRVVRLQGLIDLRSAQRRYESQHGLLSDLVQLVSSGELSAIPEDPLRLGYELKNGQIILKKMQIAGMEEQP</sequence>
<gene>
    <name evidence="2" type="ORF">EQ836_11660</name>
</gene>
<name>A0ABD7RVV5_ECTME</name>
<protein>
    <submittedName>
        <fullName evidence="2">Uncharacterized protein</fullName>
    </submittedName>
</protein>
<dbReference type="Proteomes" id="UP000317327">
    <property type="component" value="Unassembled WGS sequence"/>
</dbReference>
<evidence type="ECO:0000256" key="1">
    <source>
        <dbReference type="SAM" id="Phobius"/>
    </source>
</evidence>
<evidence type="ECO:0000313" key="2">
    <source>
        <dbReference type="EMBL" id="TRO18219.1"/>
    </source>
</evidence>
<comment type="caution">
    <text evidence="2">The sequence shown here is derived from an EMBL/GenBank/DDBJ whole genome shotgun (WGS) entry which is preliminary data.</text>
</comment>
<dbReference type="AlphaFoldDB" id="A0ABD7RVV5"/>
<reference evidence="2 3" key="1">
    <citation type="submission" date="2019-01" db="EMBL/GenBank/DDBJ databases">
        <title>Whole genome shotgun sequencing of Pseudomonas spp. isolated by its ability to degrade furfural.</title>
        <authorList>
            <person name="Donoso R."/>
            <person name="Farkas C."/>
            <person name="Villegas P."/>
            <person name="Gonzales-Toro F."/>
            <person name="Guajardo-Parra M."/>
            <person name="Araya-Nail M."/>
            <person name="Morgante V."/>
            <person name="Perez-Pantoja D."/>
        </authorList>
    </citation>
    <scope>NUCLEOTIDE SEQUENCE [LARGE SCALE GENOMIC DNA]</scope>
    <source>
        <strain evidence="2 3">VN231</strain>
    </source>
</reference>
<keyword evidence="1" id="KW-0812">Transmembrane</keyword>
<evidence type="ECO:0000313" key="3">
    <source>
        <dbReference type="Proteomes" id="UP000317327"/>
    </source>
</evidence>
<dbReference type="EMBL" id="SCFV01000005">
    <property type="protein sequence ID" value="TRO18219.1"/>
    <property type="molecule type" value="Genomic_DNA"/>
</dbReference>
<keyword evidence="1" id="KW-1133">Transmembrane helix</keyword>
<feature type="transmembrane region" description="Helical" evidence="1">
    <location>
        <begin position="41"/>
        <end position="59"/>
    </location>
</feature>